<dbReference type="GeneID" id="5143930"/>
<evidence type="ECO:0000259" key="2">
    <source>
        <dbReference type="PROSITE" id="PS51379"/>
    </source>
</evidence>
<sequence length="282" mass="30867">MRATIVYFSQTGNTEKVAYELADQLQRAGYEVTPLLFEDVADFPEALQGVDLLGIGFPTFFGYPPQFVLDMIAGLDKADGTGAFVFTTYGGATAGDSLYDAASALAKKGYRFLGGLKIEGADNYPQGIALRINAGRPDGTDMNAVDEFAGKILDALRSGRSLDPEKLASTNEFFVGSRNKPRQEVLRSIFKNVQGKIVFDDKQCLFCETCKKSCPTKSITSGEAFPEFSWTCIGGMHCFQCIRVCPGKALHAEFPGTIEDYQKFWAPISDSPEEKRRTYVAA</sequence>
<dbReference type="PROSITE" id="PS00198">
    <property type="entry name" value="4FE4S_FER_1"/>
    <property type="match status" value="1"/>
</dbReference>
<feature type="domain" description="Flavodoxin-like" evidence="1">
    <location>
        <begin position="3"/>
        <end position="153"/>
    </location>
</feature>
<proteinExistence type="predicted"/>
<dbReference type="EMBL" id="AM114193">
    <property type="protein sequence ID" value="CAJ36127.1"/>
    <property type="molecule type" value="Genomic_DNA"/>
</dbReference>
<dbReference type="GO" id="GO:0016491">
    <property type="term" value="F:oxidoreductase activity"/>
    <property type="evidence" value="ECO:0007669"/>
    <property type="project" value="UniProtKB-ARBA"/>
</dbReference>
<dbReference type="Gene3D" id="3.30.70.20">
    <property type="match status" value="1"/>
</dbReference>
<dbReference type="OrthoDB" id="73155at2157"/>
<dbReference type="Gene3D" id="3.40.50.360">
    <property type="match status" value="1"/>
</dbReference>
<dbReference type="SUPFAM" id="SSF52218">
    <property type="entry name" value="Flavoproteins"/>
    <property type="match status" value="1"/>
</dbReference>
<dbReference type="SUPFAM" id="SSF54862">
    <property type="entry name" value="4Fe-4S ferredoxins"/>
    <property type="match status" value="1"/>
</dbReference>
<keyword evidence="4" id="KW-1185">Reference proteome</keyword>
<dbReference type="InterPro" id="IPR017900">
    <property type="entry name" value="4Fe4S_Fe_S_CS"/>
</dbReference>
<protein>
    <submittedName>
        <fullName evidence="3">4Fe-4S ferredoxin-domain protein</fullName>
    </submittedName>
</protein>
<dbReference type="PROSITE" id="PS00201">
    <property type="entry name" value="FLAVODOXIN"/>
    <property type="match status" value="1"/>
</dbReference>
<dbReference type="InterPro" id="IPR029039">
    <property type="entry name" value="Flavoprotein-like_sf"/>
</dbReference>
<dbReference type="InterPro" id="IPR008254">
    <property type="entry name" value="Flavodoxin/NO_synth"/>
</dbReference>
<dbReference type="NCBIfam" id="NF038196">
    <property type="entry name" value="ferrodoxin_EFR1"/>
    <property type="match status" value="1"/>
</dbReference>
<dbReference type="eggNOG" id="arCOG02449">
    <property type="taxonomic scope" value="Archaea"/>
</dbReference>
<dbReference type="Pfam" id="PF13237">
    <property type="entry name" value="Fer4_10"/>
    <property type="match status" value="1"/>
</dbReference>
<organism evidence="3 4">
    <name type="scientific">Methanocella arvoryzae (strain DSM 22066 / NBRC 105507 / MRE50)</name>
    <dbReference type="NCBI Taxonomy" id="351160"/>
    <lineage>
        <taxon>Archaea</taxon>
        <taxon>Methanobacteriati</taxon>
        <taxon>Methanobacteriota</taxon>
        <taxon>Stenosarchaea group</taxon>
        <taxon>Methanomicrobia</taxon>
        <taxon>Methanocellales</taxon>
        <taxon>Methanocellaceae</taxon>
        <taxon>Methanocella</taxon>
    </lineage>
</organism>
<dbReference type="Proteomes" id="UP000000663">
    <property type="component" value="Chromosome"/>
</dbReference>
<dbReference type="InterPro" id="IPR017896">
    <property type="entry name" value="4Fe4S_Fe-S-bd"/>
</dbReference>
<dbReference type="InterPro" id="IPR047964">
    <property type="entry name" value="EFR1-like"/>
</dbReference>
<reference evidence="3 4" key="1">
    <citation type="journal article" date="2006" name="Science">
        <title>Genome of rice cluster I archaea -- the key methane producers in the rice rhizosphere.</title>
        <authorList>
            <person name="Erkel C."/>
            <person name="Kube M."/>
            <person name="Reinhardt R."/>
            <person name="Liesack W."/>
        </authorList>
    </citation>
    <scope>NUCLEOTIDE SEQUENCE [LARGE SCALE GENOMIC DNA]</scope>
    <source>
        <strain evidence="4">DSM 22066 / NBRC 105507 / MRE50</strain>
    </source>
</reference>
<accession>Q0W666</accession>
<dbReference type="AlphaFoldDB" id="Q0W666"/>
<gene>
    <name evidence="3" type="ORF">RCIX745</name>
</gene>
<dbReference type="PROSITE" id="PS50902">
    <property type="entry name" value="FLAVODOXIN_LIKE"/>
    <property type="match status" value="1"/>
</dbReference>
<evidence type="ECO:0000259" key="1">
    <source>
        <dbReference type="PROSITE" id="PS50902"/>
    </source>
</evidence>
<dbReference type="GO" id="GO:0010181">
    <property type="term" value="F:FMN binding"/>
    <property type="evidence" value="ECO:0007669"/>
    <property type="project" value="InterPro"/>
</dbReference>
<evidence type="ECO:0000313" key="3">
    <source>
        <dbReference type="EMBL" id="CAJ36127.1"/>
    </source>
</evidence>
<dbReference type="PROSITE" id="PS51379">
    <property type="entry name" value="4FE4S_FER_2"/>
    <property type="match status" value="1"/>
</dbReference>
<dbReference type="Pfam" id="PF00258">
    <property type="entry name" value="Flavodoxin_1"/>
    <property type="match status" value="1"/>
</dbReference>
<name>Q0W666_METAR</name>
<dbReference type="InterPro" id="IPR001226">
    <property type="entry name" value="Flavodoxin_CS"/>
</dbReference>
<feature type="domain" description="4Fe-4S ferredoxin-type" evidence="2">
    <location>
        <begin position="195"/>
        <end position="224"/>
    </location>
</feature>
<dbReference type="KEGG" id="rci:RCIX745"/>
<dbReference type="GO" id="GO:0009055">
    <property type="term" value="F:electron transfer activity"/>
    <property type="evidence" value="ECO:0007669"/>
    <property type="project" value="InterPro"/>
</dbReference>
<dbReference type="RefSeq" id="WP_012036384.1">
    <property type="nucleotide sequence ID" value="NC_009464.1"/>
</dbReference>
<dbReference type="STRING" id="351160.RCIX745"/>
<evidence type="ECO:0000313" key="4">
    <source>
        <dbReference type="Proteomes" id="UP000000663"/>
    </source>
</evidence>